<reference evidence="3" key="1">
    <citation type="submission" date="2016-12" db="EMBL/GenBank/DDBJ databases">
        <authorList>
            <person name="Meng X."/>
        </authorList>
    </citation>
    <scope>NUCLEOTIDE SEQUENCE [LARGE SCALE GENOMIC DNA]</scope>
    <source>
        <strain evidence="3">DSM 20732</strain>
    </source>
</reference>
<keyword evidence="3" id="KW-1185">Reference proteome</keyword>
<dbReference type="AlphaFoldDB" id="A0A1Q5PX11"/>
<feature type="transmembrane region" description="Helical" evidence="1">
    <location>
        <begin position="200"/>
        <end position="219"/>
    </location>
</feature>
<comment type="caution">
    <text evidence="2">The sequence shown here is derived from an EMBL/GenBank/DDBJ whole genome shotgun (WGS) entry which is preliminary data.</text>
</comment>
<accession>A0A1Q5PX11</accession>
<feature type="transmembrane region" description="Helical" evidence="1">
    <location>
        <begin position="77"/>
        <end position="97"/>
    </location>
</feature>
<feature type="transmembrane region" description="Helical" evidence="1">
    <location>
        <begin position="171"/>
        <end position="193"/>
    </location>
</feature>
<feature type="transmembrane region" description="Helical" evidence="1">
    <location>
        <begin position="225"/>
        <end position="245"/>
    </location>
</feature>
<dbReference type="InParanoid" id="A0A1Q5PX11"/>
<feature type="transmembrane region" description="Helical" evidence="1">
    <location>
        <begin position="109"/>
        <end position="131"/>
    </location>
</feature>
<dbReference type="STRING" id="52770.BSZ40_04335"/>
<keyword evidence="1" id="KW-0472">Membrane</keyword>
<protein>
    <submittedName>
        <fullName evidence="2">Uncharacterized protein</fullName>
    </submittedName>
</protein>
<sequence length="255" mass="26170">MTKRSNPLFVLAPGATATVLVSGIVLGLAALVLSSIGYGVLRANDLGLTLNGQPIDSWPTFLGQIGGFSLRLVSSTVVIVSGIYSIVMAGSWLRVWVSAGGTRMEAARAFLVAIVTATLSAVALDLLAHFLSPLTVREGLGGSGIIGFAFEAERVGDSVEIATRYGPLGNVIFATALVVPGVMLLGGVIGLLYQRFHPALATMLLFGSANLALLVGSLLVHSGVLLEALVAVGAALLLACGLLLLKDINLAKRPA</sequence>
<dbReference type="RefSeq" id="WP_073823650.1">
    <property type="nucleotide sequence ID" value="NZ_MQVS01000003.1"/>
</dbReference>
<organism evidence="2 3">
    <name type="scientific">Buchananella hordeovulneris</name>
    <dbReference type="NCBI Taxonomy" id="52770"/>
    <lineage>
        <taxon>Bacteria</taxon>
        <taxon>Bacillati</taxon>
        <taxon>Actinomycetota</taxon>
        <taxon>Actinomycetes</taxon>
        <taxon>Actinomycetales</taxon>
        <taxon>Actinomycetaceae</taxon>
        <taxon>Buchananella</taxon>
    </lineage>
</organism>
<keyword evidence="1" id="KW-0812">Transmembrane</keyword>
<evidence type="ECO:0000256" key="1">
    <source>
        <dbReference type="SAM" id="Phobius"/>
    </source>
</evidence>
<evidence type="ECO:0000313" key="3">
    <source>
        <dbReference type="Proteomes" id="UP000185612"/>
    </source>
</evidence>
<proteinExistence type="predicted"/>
<dbReference type="EMBL" id="MQVS01000003">
    <property type="protein sequence ID" value="OKL52138.1"/>
    <property type="molecule type" value="Genomic_DNA"/>
</dbReference>
<dbReference type="Proteomes" id="UP000185612">
    <property type="component" value="Unassembled WGS sequence"/>
</dbReference>
<evidence type="ECO:0000313" key="2">
    <source>
        <dbReference type="EMBL" id="OKL52138.1"/>
    </source>
</evidence>
<name>A0A1Q5PX11_9ACTO</name>
<keyword evidence="1" id="KW-1133">Transmembrane helix</keyword>
<gene>
    <name evidence="2" type="ORF">BSZ40_04335</name>
</gene>